<evidence type="ECO:0000256" key="3">
    <source>
        <dbReference type="SAM" id="MobiDB-lite"/>
    </source>
</evidence>
<evidence type="ECO:0000256" key="1">
    <source>
        <dbReference type="ARBA" id="ARBA00004123"/>
    </source>
</evidence>
<feature type="region of interest" description="Disordered" evidence="3">
    <location>
        <begin position="103"/>
        <end position="129"/>
    </location>
</feature>
<keyword evidence="2" id="KW-0539">Nucleus</keyword>
<feature type="region of interest" description="Disordered" evidence="3">
    <location>
        <begin position="1"/>
        <end position="26"/>
    </location>
</feature>
<evidence type="ECO:0000259" key="4">
    <source>
        <dbReference type="Pfam" id="PF16987"/>
    </source>
</evidence>
<accession>A0A3B6TT04</accession>
<dbReference type="InterPro" id="IPR036529">
    <property type="entry name" value="KIX_dom_sf"/>
</dbReference>
<organism evidence="5">
    <name type="scientific">Triticum aestivum</name>
    <name type="common">Wheat</name>
    <dbReference type="NCBI Taxonomy" id="4565"/>
    <lineage>
        <taxon>Eukaryota</taxon>
        <taxon>Viridiplantae</taxon>
        <taxon>Streptophyta</taxon>
        <taxon>Embryophyta</taxon>
        <taxon>Tracheophyta</taxon>
        <taxon>Spermatophyta</taxon>
        <taxon>Magnoliopsida</taxon>
        <taxon>Liliopsida</taxon>
        <taxon>Poales</taxon>
        <taxon>Poaceae</taxon>
        <taxon>BOP clade</taxon>
        <taxon>Pooideae</taxon>
        <taxon>Triticodae</taxon>
        <taxon>Triticeae</taxon>
        <taxon>Triticinae</taxon>
        <taxon>Triticum</taxon>
    </lineage>
</organism>
<dbReference type="Gramene" id="TraesCS7D02G546200.1">
    <property type="protein sequence ID" value="TraesCS7D02G546200.1"/>
    <property type="gene ID" value="TraesCS7D02G546200"/>
</dbReference>
<dbReference type="OrthoDB" id="692789at2759"/>
<comment type="subcellular location">
    <subcellularLocation>
        <location evidence="1">Nucleus</location>
    </subcellularLocation>
</comment>
<dbReference type="STRING" id="4565.A0A3B6TT04"/>
<dbReference type="OMA" id="MESHGKA"/>
<evidence type="ECO:0000256" key="2">
    <source>
        <dbReference type="ARBA" id="ARBA00023242"/>
    </source>
</evidence>
<dbReference type="GO" id="GO:0003713">
    <property type="term" value="F:transcription coactivator activity"/>
    <property type="evidence" value="ECO:0007669"/>
    <property type="project" value="InterPro"/>
</dbReference>
<proteinExistence type="predicted"/>
<dbReference type="AlphaFoldDB" id="A0A3B6TT04"/>
<dbReference type="SUPFAM" id="SSF47040">
    <property type="entry name" value="Kix domain of CBP (creb binding protein)"/>
    <property type="match status" value="1"/>
</dbReference>
<keyword evidence="6" id="KW-1185">Reference proteome</keyword>
<protein>
    <recommendedName>
        <fullName evidence="4">Mediator complex subunit 15 KIX domain-containing protein</fullName>
    </recommendedName>
</protein>
<dbReference type="EnsemblPlants" id="TraesCS7D02G546200.1">
    <property type="protein sequence ID" value="TraesCS7D02G546200.1"/>
    <property type="gene ID" value="TraesCS7D02G546200"/>
</dbReference>
<evidence type="ECO:0000313" key="5">
    <source>
        <dbReference type="EnsemblPlants" id="TraesCS7D02G546200.1"/>
    </source>
</evidence>
<dbReference type="GO" id="GO:0031490">
    <property type="term" value="F:chromatin DNA binding"/>
    <property type="evidence" value="ECO:0000318"/>
    <property type="project" value="GO_Central"/>
</dbReference>
<sequence>MDTNWRPIQGSDPAAGGDSPPPDQAIGAPIWIQPQARTRIVNKISEALKRHLPVSAVSHPDGLNKLQQIAVRFEQRIYDAATSQSDYFRKISLKMLVMGTKTQQAPGNDQVIPNQNNSGVNQTSKMQNRHQRPSLQRHQPNITLQPQQQHAQQPAMGLMQPRSQPNQLQESQQHIMSQFQAQPNQLKKQLGMHQQFSMQQRVQTSGGMLLQQNNMDQKNVFIQAQKGLQEASSSTSADFTAQSGHAGARDWQEDIYQMIQSLKDQYFAELIELFNKISVKLHHVDSIIPRQKPSEQYDRMKSFKIMLDRILQVLQMSKSTIQPAMRDKIPQYEKQIITILNSQRKPVQPQVQQQLQPPPGK</sequence>
<dbReference type="PANTHER" id="PTHR33137:SF4">
    <property type="entry name" value="MEDIATOR OF RNA POLYMERASE II TRANSCRIPTION SUBUNIT 15A-RELATED"/>
    <property type="match status" value="1"/>
</dbReference>
<dbReference type="PANTHER" id="PTHR33137">
    <property type="entry name" value="MEDIATOR OF RNA POLYMERASE II TRANSCRIPTION SUBUNIT 15A-RELATED"/>
    <property type="match status" value="1"/>
</dbReference>
<dbReference type="Proteomes" id="UP000019116">
    <property type="component" value="Chromosome 7D"/>
</dbReference>
<dbReference type="Gramene" id="TraesCS7D03G1299600.1">
    <property type="protein sequence ID" value="TraesCS7D03G1299600.1.CDS"/>
    <property type="gene ID" value="TraesCS7D03G1299600"/>
</dbReference>
<feature type="domain" description="Mediator complex subunit 15 KIX" evidence="4">
    <location>
        <begin position="32"/>
        <end position="108"/>
    </location>
</feature>
<dbReference type="FunFam" id="1.10.246.20:FF:000003">
    <property type="entry name" value="Mediator of RNA polymerase II transcription subunit 15a"/>
    <property type="match status" value="1"/>
</dbReference>
<feature type="compositionally biased region" description="Polar residues" evidence="3">
    <location>
        <begin position="103"/>
        <end position="126"/>
    </location>
</feature>
<dbReference type="GO" id="GO:0005634">
    <property type="term" value="C:nucleus"/>
    <property type="evidence" value="ECO:0007669"/>
    <property type="project" value="UniProtKB-SubCell"/>
</dbReference>
<dbReference type="Pfam" id="PF16987">
    <property type="entry name" value="KIX_2"/>
    <property type="match status" value="1"/>
</dbReference>
<dbReference type="SMR" id="A0A3B6TT04"/>
<name>A0A3B6TT04_WHEAT</name>
<reference evidence="5" key="2">
    <citation type="submission" date="2018-10" db="UniProtKB">
        <authorList>
            <consortium name="EnsemblPlants"/>
        </authorList>
    </citation>
    <scope>IDENTIFICATION</scope>
</reference>
<dbReference type="InterPro" id="IPR036546">
    <property type="entry name" value="MED15_KIX"/>
</dbReference>
<evidence type="ECO:0000313" key="6">
    <source>
        <dbReference type="Proteomes" id="UP000019116"/>
    </source>
</evidence>
<reference evidence="5" key="1">
    <citation type="submission" date="2018-08" db="EMBL/GenBank/DDBJ databases">
        <authorList>
            <person name="Rossello M."/>
        </authorList>
    </citation>
    <scope>NUCLEOTIDE SEQUENCE [LARGE SCALE GENOMIC DNA]</scope>
    <source>
        <strain evidence="5">cv. Chinese Spring</strain>
    </source>
</reference>
<dbReference type="Gene3D" id="1.10.246.20">
    <property type="entry name" value="Coactivator CBP, KIX domain"/>
    <property type="match status" value="1"/>
</dbReference>
<dbReference type="InterPro" id="IPR044661">
    <property type="entry name" value="MED15a/b/c-like"/>
</dbReference>